<proteinExistence type="predicted"/>
<evidence type="ECO:0000313" key="1">
    <source>
        <dbReference type="EMBL" id="JAP80257.1"/>
    </source>
</evidence>
<sequence length="226" mass="27088">MGSYREERNFYAERLRHKENCFRTPCSKSSSMREKHMLTIFVFVGSIVILRSLKVPFRTVPSIRDFVNTTEDIWTYLTSEYTKVECKADKKIYLSLISVEFQRSYYYMTKKMCYSLVGRFDPHHKEAMIIHSPGSTFKQTESIVYLDEKLACAVVKVTMYGSSHKKYDLRVRNSSVHRPLERKCLEYFVWRARAKPYKLYKNYCQYLQHRRHTNTFNCKDERNPVI</sequence>
<protein>
    <submittedName>
        <fullName evidence="1">Lipocalin</fullName>
    </submittedName>
</protein>
<reference evidence="1" key="1">
    <citation type="journal article" date="2016" name="Ticks Tick Borne Dis.">
        <title>De novo assembly and annotation of the salivary gland transcriptome of Rhipicephalus appendiculatus male and female ticks during blood feeding.</title>
        <authorList>
            <person name="de Castro M.H."/>
            <person name="de Klerk D."/>
            <person name="Pienaar R."/>
            <person name="Latif A.A."/>
            <person name="Rees D.J."/>
            <person name="Mans B.J."/>
        </authorList>
    </citation>
    <scope>NUCLEOTIDE SEQUENCE</scope>
    <source>
        <tissue evidence="1">Salivary glands</tissue>
    </source>
</reference>
<dbReference type="AlphaFoldDB" id="A0A131YMT0"/>
<accession>A0A131YMT0</accession>
<organism evidence="1">
    <name type="scientific">Rhipicephalus appendiculatus</name>
    <name type="common">Brown ear tick</name>
    <dbReference type="NCBI Taxonomy" id="34631"/>
    <lineage>
        <taxon>Eukaryota</taxon>
        <taxon>Metazoa</taxon>
        <taxon>Ecdysozoa</taxon>
        <taxon>Arthropoda</taxon>
        <taxon>Chelicerata</taxon>
        <taxon>Arachnida</taxon>
        <taxon>Acari</taxon>
        <taxon>Parasitiformes</taxon>
        <taxon>Ixodida</taxon>
        <taxon>Ixodoidea</taxon>
        <taxon>Ixodidae</taxon>
        <taxon>Rhipicephalinae</taxon>
        <taxon>Rhipicephalus</taxon>
        <taxon>Rhipicephalus</taxon>
    </lineage>
</organism>
<dbReference type="EMBL" id="GEDV01008300">
    <property type="protein sequence ID" value="JAP80257.1"/>
    <property type="molecule type" value="Transcribed_RNA"/>
</dbReference>
<name>A0A131YMT0_RHIAP</name>